<dbReference type="FunFam" id="1.10.10.10:FF:000087">
    <property type="entry name" value="Transcriptional adapter 2"/>
    <property type="match status" value="1"/>
</dbReference>
<dbReference type="GO" id="GO:0140672">
    <property type="term" value="C:ATAC complex"/>
    <property type="evidence" value="ECO:0007669"/>
    <property type="project" value="UniProtKB-ARBA"/>
</dbReference>
<dbReference type="Gene3D" id="1.10.10.60">
    <property type="entry name" value="Homeodomain-like"/>
    <property type="match status" value="1"/>
</dbReference>
<dbReference type="Pfam" id="PF00249">
    <property type="entry name" value="Myb_DNA-binding"/>
    <property type="match status" value="1"/>
</dbReference>
<keyword evidence="7" id="KW-0238">DNA-binding</keyword>
<evidence type="ECO:0000259" key="13">
    <source>
        <dbReference type="PROSITE" id="PS50090"/>
    </source>
</evidence>
<dbReference type="PROSITE" id="PS50934">
    <property type="entry name" value="SWIRM"/>
    <property type="match status" value="1"/>
</dbReference>
<name>A0A671PYZ2_9TELE</name>
<dbReference type="GO" id="GO:0051302">
    <property type="term" value="P:regulation of cell division"/>
    <property type="evidence" value="ECO:0007669"/>
    <property type="project" value="UniProtKB-ARBA"/>
</dbReference>
<dbReference type="PIRSF" id="PIRSF025024">
    <property type="entry name" value="Transcriptional_adaptor_2"/>
    <property type="match status" value="1"/>
</dbReference>
<evidence type="ECO:0000256" key="3">
    <source>
        <dbReference type="ARBA" id="ARBA00022723"/>
    </source>
</evidence>
<dbReference type="InterPro" id="IPR017884">
    <property type="entry name" value="SANT_dom"/>
</dbReference>
<dbReference type="InterPro" id="IPR000433">
    <property type="entry name" value="Znf_ZZ"/>
</dbReference>
<evidence type="ECO:0000256" key="8">
    <source>
        <dbReference type="ARBA" id="ARBA00023163"/>
    </source>
</evidence>
<dbReference type="GO" id="GO:0008270">
    <property type="term" value="F:zinc ion binding"/>
    <property type="evidence" value="ECO:0007669"/>
    <property type="project" value="UniProtKB-KW"/>
</dbReference>
<keyword evidence="3" id="KW-0479">Metal-binding</keyword>
<dbReference type="InterPro" id="IPR007526">
    <property type="entry name" value="SWIRM"/>
</dbReference>
<evidence type="ECO:0000256" key="11">
    <source>
        <dbReference type="PROSITE-ProRule" id="PRU00228"/>
    </source>
</evidence>
<evidence type="ECO:0000256" key="6">
    <source>
        <dbReference type="ARBA" id="ARBA00023015"/>
    </source>
</evidence>
<evidence type="ECO:0000256" key="5">
    <source>
        <dbReference type="ARBA" id="ARBA00022833"/>
    </source>
</evidence>
<keyword evidence="8 10" id="KW-0804">Transcription</keyword>
<dbReference type="Pfam" id="PF25299">
    <property type="entry name" value="ZZ_ADA2"/>
    <property type="match status" value="1"/>
</dbReference>
<dbReference type="InterPro" id="IPR041983">
    <property type="entry name" value="ADA2-like_ZZ"/>
</dbReference>
<dbReference type="Proteomes" id="UP000472260">
    <property type="component" value="Unassembled WGS sequence"/>
</dbReference>
<dbReference type="InterPro" id="IPR001005">
    <property type="entry name" value="SANT/Myb"/>
</dbReference>
<reference evidence="17" key="1">
    <citation type="submission" date="2025-08" db="UniProtKB">
        <authorList>
            <consortium name="Ensembl"/>
        </authorList>
    </citation>
    <scope>IDENTIFICATION</scope>
</reference>
<evidence type="ECO:0000313" key="18">
    <source>
        <dbReference type="Proteomes" id="UP000472260"/>
    </source>
</evidence>
<dbReference type="Gene3D" id="1.10.10.10">
    <property type="entry name" value="Winged helix-like DNA-binding domain superfamily/Winged helix DNA-binding domain"/>
    <property type="match status" value="1"/>
</dbReference>
<keyword evidence="6 10" id="KW-0805">Transcription regulation</keyword>
<dbReference type="AlphaFoldDB" id="A0A671PYZ2"/>
<feature type="domain" description="Myb-like" evidence="13">
    <location>
        <begin position="79"/>
        <end position="122"/>
    </location>
</feature>
<dbReference type="FunFam" id="1.10.10.60:FF:000110">
    <property type="entry name" value="Transcriptional adapter"/>
    <property type="match status" value="1"/>
</dbReference>
<organism evidence="17 18">
    <name type="scientific">Sinocyclocheilus anshuiensis</name>
    <dbReference type="NCBI Taxonomy" id="1608454"/>
    <lineage>
        <taxon>Eukaryota</taxon>
        <taxon>Metazoa</taxon>
        <taxon>Chordata</taxon>
        <taxon>Craniata</taxon>
        <taxon>Vertebrata</taxon>
        <taxon>Euteleostomi</taxon>
        <taxon>Actinopterygii</taxon>
        <taxon>Neopterygii</taxon>
        <taxon>Teleostei</taxon>
        <taxon>Ostariophysi</taxon>
        <taxon>Cypriniformes</taxon>
        <taxon>Cyprinidae</taxon>
        <taxon>Cyprininae</taxon>
        <taxon>Sinocyclocheilus</taxon>
    </lineage>
</organism>
<protein>
    <recommendedName>
        <fullName evidence="10">Transcriptional adapter</fullName>
    </recommendedName>
</protein>
<dbReference type="Pfam" id="PF22941">
    <property type="entry name" value="TADA2A-like_3rd"/>
    <property type="match status" value="1"/>
</dbReference>
<keyword evidence="5" id="KW-0862">Zinc</keyword>
<dbReference type="Gene3D" id="3.30.60.90">
    <property type="match status" value="1"/>
</dbReference>
<dbReference type="GO" id="GO:0051726">
    <property type="term" value="P:regulation of cell cycle"/>
    <property type="evidence" value="ECO:0007669"/>
    <property type="project" value="UniProtKB-ARBA"/>
</dbReference>
<keyword evidence="2" id="KW-0158">Chromosome</keyword>
<evidence type="ECO:0000259" key="14">
    <source>
        <dbReference type="PROSITE" id="PS50135"/>
    </source>
</evidence>
<evidence type="ECO:0000256" key="12">
    <source>
        <dbReference type="SAM" id="MobiDB-lite"/>
    </source>
</evidence>
<dbReference type="InterPro" id="IPR043145">
    <property type="entry name" value="Znf_ZZ_sf"/>
</dbReference>
<dbReference type="PROSITE" id="PS51293">
    <property type="entry name" value="SANT"/>
    <property type="match status" value="1"/>
</dbReference>
<evidence type="ECO:0000256" key="10">
    <source>
        <dbReference type="PIRNR" id="PIRNR025024"/>
    </source>
</evidence>
<dbReference type="InterPro" id="IPR016827">
    <property type="entry name" value="Ada2/TADA2"/>
</dbReference>
<evidence type="ECO:0000256" key="7">
    <source>
        <dbReference type="ARBA" id="ARBA00023125"/>
    </source>
</evidence>
<evidence type="ECO:0000259" key="16">
    <source>
        <dbReference type="PROSITE" id="PS51293"/>
    </source>
</evidence>
<dbReference type="FunFam" id="3.30.60.90:FF:000020">
    <property type="entry name" value="Transcriptional adapter"/>
    <property type="match status" value="1"/>
</dbReference>
<evidence type="ECO:0000256" key="9">
    <source>
        <dbReference type="ARBA" id="ARBA00023242"/>
    </source>
</evidence>
<keyword evidence="9 10" id="KW-0539">Nucleus</keyword>
<reference evidence="17" key="2">
    <citation type="submission" date="2025-09" db="UniProtKB">
        <authorList>
            <consortium name="Ensembl"/>
        </authorList>
    </citation>
    <scope>IDENTIFICATION</scope>
</reference>
<dbReference type="PANTHER" id="PTHR12374">
    <property type="entry name" value="TRANSCRIPTIONAL ADAPTOR 2 ADA2 -RELATED"/>
    <property type="match status" value="1"/>
</dbReference>
<dbReference type="InterPro" id="IPR055141">
    <property type="entry name" value="TADA2A_B-like_dom"/>
</dbReference>
<feature type="region of interest" description="Disordered" evidence="12">
    <location>
        <begin position="148"/>
        <end position="167"/>
    </location>
</feature>
<dbReference type="GO" id="GO:0003677">
    <property type="term" value="F:DNA binding"/>
    <property type="evidence" value="ECO:0007669"/>
    <property type="project" value="UniProtKB-KW"/>
</dbReference>
<feature type="domain" description="SANT" evidence="16">
    <location>
        <begin position="74"/>
        <end position="126"/>
    </location>
</feature>
<evidence type="ECO:0000259" key="15">
    <source>
        <dbReference type="PROSITE" id="PS50934"/>
    </source>
</evidence>
<dbReference type="Ensembl" id="ENSSANT00000065334.1">
    <property type="protein sequence ID" value="ENSSANP00000061431.1"/>
    <property type="gene ID" value="ENSSANG00000030581.1"/>
</dbReference>
<keyword evidence="4 11" id="KW-0863">Zinc-finger</keyword>
<proteinExistence type="predicted"/>
<dbReference type="CDD" id="cd00167">
    <property type="entry name" value="SANT"/>
    <property type="match status" value="1"/>
</dbReference>
<dbReference type="Pfam" id="PF04433">
    <property type="entry name" value="SWIRM"/>
    <property type="match status" value="1"/>
</dbReference>
<dbReference type="InterPro" id="IPR036388">
    <property type="entry name" value="WH-like_DNA-bd_sf"/>
</dbReference>
<feature type="domain" description="SWIRM" evidence="15">
    <location>
        <begin position="326"/>
        <end position="413"/>
    </location>
</feature>
<dbReference type="SUPFAM" id="SSF57850">
    <property type="entry name" value="RING/U-box"/>
    <property type="match status" value="1"/>
</dbReference>
<dbReference type="PROSITE" id="PS50090">
    <property type="entry name" value="MYB_LIKE"/>
    <property type="match status" value="1"/>
</dbReference>
<dbReference type="GO" id="GO:0005634">
    <property type="term" value="C:nucleus"/>
    <property type="evidence" value="ECO:0007669"/>
    <property type="project" value="UniProtKB-SubCell"/>
</dbReference>
<keyword evidence="18" id="KW-1185">Reference proteome</keyword>
<comment type="subcellular location">
    <subcellularLocation>
        <location evidence="1">Chromosome</location>
    </subcellularLocation>
    <subcellularLocation>
        <location evidence="10">Nucleus</location>
    </subcellularLocation>
</comment>
<dbReference type="GO" id="GO:0006338">
    <property type="term" value="P:chromatin remodeling"/>
    <property type="evidence" value="ECO:0007669"/>
    <property type="project" value="TreeGrafter"/>
</dbReference>
<dbReference type="GO" id="GO:0003682">
    <property type="term" value="F:chromatin binding"/>
    <property type="evidence" value="ECO:0007669"/>
    <property type="project" value="TreeGrafter"/>
</dbReference>
<dbReference type="GO" id="GO:0003713">
    <property type="term" value="F:transcription coactivator activity"/>
    <property type="evidence" value="ECO:0007669"/>
    <property type="project" value="InterPro"/>
</dbReference>
<dbReference type="InterPro" id="IPR009057">
    <property type="entry name" value="Homeodomain-like_sf"/>
</dbReference>
<accession>A0A671PYZ2</accession>
<sequence>MITLVNKPHVSSDDPFDKPPCRGCSSYLVEPYIKCAECGPSPFLLCLQCFTRGYEYKKHQSDHKYEIMTSDFPVLEPGWTVQEEMALLEAVMDCGFGNWSDVAYQMRTKTKEESEGHYMKNFINNPLFSSTLLSLRQMEDHLSRTADTAIPFKPTDDPPRPSFDSQLSRDMAGYMPARADFMEEFDNYAEWDLKDINFVAVVDIYHSRLEERQRRKKIIRDHGLINLRKFQILERRYPKEVQDLYDVMRRFARVVGPIEHDKFIESHACAKVYERVKRIREDERRKRNMLCDILQYIHDVRACQQWLHKQAAIDAGITPVVTTITTSGRRSAPPLNLTGLPGTEKLNEREKELCQVVRLVPGAYLEYKQALLNECRRQGGLRLAQARSLIEIDVNKTRKIYDFLIKEGYINKA</sequence>
<dbReference type="SUPFAM" id="SSF46689">
    <property type="entry name" value="Homeodomain-like"/>
    <property type="match status" value="2"/>
</dbReference>
<dbReference type="SMART" id="SM00717">
    <property type="entry name" value="SANT"/>
    <property type="match status" value="1"/>
</dbReference>
<evidence type="ECO:0000256" key="4">
    <source>
        <dbReference type="ARBA" id="ARBA00022771"/>
    </source>
</evidence>
<dbReference type="PROSITE" id="PS50135">
    <property type="entry name" value="ZF_ZZ_2"/>
    <property type="match status" value="1"/>
</dbReference>
<evidence type="ECO:0000256" key="1">
    <source>
        <dbReference type="ARBA" id="ARBA00004286"/>
    </source>
</evidence>
<dbReference type="GO" id="GO:0006357">
    <property type="term" value="P:regulation of transcription by RNA polymerase II"/>
    <property type="evidence" value="ECO:0007669"/>
    <property type="project" value="InterPro"/>
</dbReference>
<dbReference type="PANTHER" id="PTHR12374:SF20">
    <property type="entry name" value="TRANSCRIPTIONAL ADAPTER 2-ALPHA"/>
    <property type="match status" value="1"/>
</dbReference>
<evidence type="ECO:0000256" key="2">
    <source>
        <dbReference type="ARBA" id="ARBA00022454"/>
    </source>
</evidence>
<dbReference type="CDD" id="cd02335">
    <property type="entry name" value="ZZ_ADA2"/>
    <property type="match status" value="1"/>
</dbReference>
<feature type="domain" description="ZZ-type" evidence="14">
    <location>
        <begin position="16"/>
        <end position="73"/>
    </location>
</feature>
<evidence type="ECO:0000313" key="17">
    <source>
        <dbReference type="Ensembl" id="ENSSANP00000061431.1"/>
    </source>
</evidence>